<dbReference type="GO" id="GO:0032259">
    <property type="term" value="P:methylation"/>
    <property type="evidence" value="ECO:0007669"/>
    <property type="project" value="UniProtKB-KW"/>
</dbReference>
<organism evidence="1 2">
    <name type="scientific">Robiginitalea aurantiaca</name>
    <dbReference type="NCBI Taxonomy" id="3056915"/>
    <lineage>
        <taxon>Bacteria</taxon>
        <taxon>Pseudomonadati</taxon>
        <taxon>Bacteroidota</taxon>
        <taxon>Flavobacteriia</taxon>
        <taxon>Flavobacteriales</taxon>
        <taxon>Flavobacteriaceae</taxon>
        <taxon>Robiginitalea</taxon>
    </lineage>
</organism>
<dbReference type="InterPro" id="IPR008884">
    <property type="entry name" value="TylF_MeTrfase"/>
</dbReference>
<evidence type="ECO:0000313" key="2">
    <source>
        <dbReference type="Proteomes" id="UP001174839"/>
    </source>
</evidence>
<proteinExistence type="predicted"/>
<comment type="caution">
    <text evidence="1">The sequence shown here is derived from an EMBL/GenBank/DDBJ whole genome shotgun (WGS) entry which is preliminary data.</text>
</comment>
<dbReference type="PANTHER" id="PTHR40036:SF1">
    <property type="entry name" value="MACROCIN O-METHYLTRANSFERASE"/>
    <property type="match status" value="1"/>
</dbReference>
<dbReference type="InterPro" id="IPR029063">
    <property type="entry name" value="SAM-dependent_MTases_sf"/>
</dbReference>
<name>A0ABT7WE10_9FLAO</name>
<dbReference type="Pfam" id="PF05711">
    <property type="entry name" value="TylF"/>
    <property type="match status" value="1"/>
</dbReference>
<dbReference type="PANTHER" id="PTHR40036">
    <property type="entry name" value="MACROCIN O-METHYLTRANSFERASE"/>
    <property type="match status" value="1"/>
</dbReference>
<dbReference type="RefSeq" id="WP_289724517.1">
    <property type="nucleotide sequence ID" value="NZ_JAUDUY010000003.1"/>
</dbReference>
<sequence>MIQLPDFEKAFDYENNFYLASAISRMYKPIIHYELYKKVLGVPGAFVELGIFKGISFVRFLAYREMIDGNNHRKFIGFDAFGHFPKATLDSDKKMLSKFLEDAGDQSISKTQLETVLERKGVEHNVELISGNINETVPKFIEENPDITLSLIHLDVDLYEPSVTSLEYLFPRLSKGGILILDDYKVWEGESKAVDEYFADTSIQIRSFPFAKAPSYIIKE</sequence>
<dbReference type="Proteomes" id="UP001174839">
    <property type="component" value="Unassembled WGS sequence"/>
</dbReference>
<keyword evidence="2" id="KW-1185">Reference proteome</keyword>
<evidence type="ECO:0000313" key="1">
    <source>
        <dbReference type="EMBL" id="MDM9631151.1"/>
    </source>
</evidence>
<dbReference type="EC" id="2.1.1.-" evidence="1"/>
<reference evidence="1" key="1">
    <citation type="submission" date="2023-06" db="EMBL/GenBank/DDBJ databases">
        <title>Robiginitalea aurantiacus sp. nov. and Algoriphagus sediminis sp. nov., isolated from coastal sediment.</title>
        <authorList>
            <person name="Zhou Z.Y."/>
            <person name="An J."/>
            <person name="Jia Y.W."/>
            <person name="Du Z.J."/>
        </authorList>
    </citation>
    <scope>NUCLEOTIDE SEQUENCE</scope>
    <source>
        <strain evidence="1">M39</strain>
    </source>
</reference>
<keyword evidence="1" id="KW-0489">Methyltransferase</keyword>
<dbReference type="Gene3D" id="3.40.50.150">
    <property type="entry name" value="Vaccinia Virus protein VP39"/>
    <property type="match status" value="1"/>
</dbReference>
<dbReference type="EMBL" id="JAUDUY010000003">
    <property type="protein sequence ID" value="MDM9631151.1"/>
    <property type="molecule type" value="Genomic_DNA"/>
</dbReference>
<protein>
    <submittedName>
        <fullName evidence="1">TylF/MycF/NovP-related O-methyltransferase</fullName>
        <ecNumber evidence="1">2.1.1.-</ecNumber>
    </submittedName>
</protein>
<accession>A0ABT7WE10</accession>
<dbReference type="SUPFAM" id="SSF53335">
    <property type="entry name" value="S-adenosyl-L-methionine-dependent methyltransferases"/>
    <property type="match status" value="1"/>
</dbReference>
<dbReference type="GO" id="GO:0008168">
    <property type="term" value="F:methyltransferase activity"/>
    <property type="evidence" value="ECO:0007669"/>
    <property type="project" value="UniProtKB-KW"/>
</dbReference>
<keyword evidence="1" id="KW-0808">Transferase</keyword>
<gene>
    <name evidence="1" type="ORF">QU605_06705</name>
</gene>